<evidence type="ECO:0000313" key="9">
    <source>
        <dbReference type="Proteomes" id="UP000593932"/>
    </source>
</evidence>
<feature type="transmembrane region" description="Helical" evidence="5">
    <location>
        <begin position="53"/>
        <end position="73"/>
    </location>
</feature>
<evidence type="ECO:0000256" key="5">
    <source>
        <dbReference type="SAM" id="Phobius"/>
    </source>
</evidence>
<dbReference type="Gene3D" id="3.40.50.80">
    <property type="entry name" value="Nucleotide-binding domain of ferredoxin-NADP reductase (FNR) module"/>
    <property type="match status" value="1"/>
</dbReference>
<reference evidence="8 9" key="1">
    <citation type="submission" date="2020-10" db="EMBL/GenBank/DDBJ databases">
        <title>complete genome sequencing of Lysobacter sp. H23M41.</title>
        <authorList>
            <person name="Bae J.-W."/>
            <person name="Lee S.-Y."/>
        </authorList>
    </citation>
    <scope>NUCLEOTIDE SEQUENCE [LARGE SCALE GENOMIC DNA]</scope>
    <source>
        <strain evidence="8 9">H23M41</strain>
    </source>
</reference>
<dbReference type="PROSITE" id="PS50902">
    <property type="entry name" value="FLAVODOXIN_LIKE"/>
    <property type="match status" value="1"/>
</dbReference>
<feature type="domain" description="Flavodoxin-like" evidence="6">
    <location>
        <begin position="102"/>
        <end position="240"/>
    </location>
</feature>
<accession>A0A7S6UM14</accession>
<dbReference type="SUPFAM" id="SSF52343">
    <property type="entry name" value="Ferredoxin reductase-like, C-terminal NADP-linked domain"/>
    <property type="match status" value="1"/>
</dbReference>
<proteinExistence type="predicted"/>
<dbReference type="PROSITE" id="PS51384">
    <property type="entry name" value="FAD_FR"/>
    <property type="match status" value="1"/>
</dbReference>
<sequence length="565" mass="61515">MNSIPTSVASSRAHRYRRSVSAGSLGNGLLILGFAAIAAALARWQLDTWSAPVWRTSTLLGSGAVIAGYAGFVRLLRGSRPRQAVSSAAVATFAEAADEAQWLVVHASQFGQAESLAERSAVSLRQGGQTARLASIEDLDLPTLRAARNVLFVASTTGEGDAPDPAFNFVRQCMDPGDARLDHLRYGVLALGDSDYQHFCAFGHHIDRWLRGAGAHPLFDVVEVDDGDPGALRHWQYLLGRFCGAADQVDWEPPTYALWSLDQRRHLNDGSPGAPVFDLRMSPESPDHLRWQAGDVAEIGPQNPADHVRDWLAACGLDGDLPVTAGPRNAQRHLLLAELLASSRLPSKADVQGKGAQQVADELLPLPHRAYSIASTPAEGCLRLLVRQTRDEQGSLGLGSGWLTAHSDAPGAIDLRIRRNPNFHAPGDGRPLILIGNGTGLAGLRALLQERINTGRQNNWLLFGERSTAHDFHYREDIESWHRSGQIERLDIAFSRDTATRRYVQHLLAERAEALREWLNRGASVYVCGSLKGMAPAVDAALVSIAGEPLWQAILAEGRYRRDVY</sequence>
<feature type="transmembrane region" description="Helical" evidence="5">
    <location>
        <begin position="20"/>
        <end position="41"/>
    </location>
</feature>
<dbReference type="SUPFAM" id="SSF52218">
    <property type="entry name" value="Flavoproteins"/>
    <property type="match status" value="1"/>
</dbReference>
<dbReference type="InterPro" id="IPR039261">
    <property type="entry name" value="FNR_nucleotide-bd"/>
</dbReference>
<keyword evidence="5" id="KW-0812">Transmembrane</keyword>
<keyword evidence="5" id="KW-1133">Transmembrane helix</keyword>
<keyword evidence="9" id="KW-1185">Reference proteome</keyword>
<dbReference type="InterPro" id="IPR029039">
    <property type="entry name" value="Flavoprotein-like_sf"/>
</dbReference>
<keyword evidence="5" id="KW-0472">Membrane</keyword>
<evidence type="ECO:0000313" key="8">
    <source>
        <dbReference type="EMBL" id="QOW22766.1"/>
    </source>
</evidence>
<name>A0A7S6UM14_9GAMM</name>
<dbReference type="InterPro" id="IPR008254">
    <property type="entry name" value="Flavodoxin/NO_synth"/>
</dbReference>
<dbReference type="EC" id="1.6.2.4" evidence="4"/>
<dbReference type="InterPro" id="IPR001433">
    <property type="entry name" value="OxRdtase_FAD/NAD-bd"/>
</dbReference>
<dbReference type="EMBL" id="CP063657">
    <property type="protein sequence ID" value="QOW22766.1"/>
    <property type="molecule type" value="Genomic_DNA"/>
</dbReference>
<dbReference type="InterPro" id="IPR017927">
    <property type="entry name" value="FAD-bd_FR_type"/>
</dbReference>
<dbReference type="CDD" id="cd06200">
    <property type="entry name" value="SiR_like1"/>
    <property type="match status" value="1"/>
</dbReference>
<evidence type="ECO:0000256" key="1">
    <source>
        <dbReference type="ARBA" id="ARBA00022630"/>
    </source>
</evidence>
<keyword evidence="1" id="KW-0285">Flavoprotein</keyword>
<organism evidence="8 9">
    <name type="scientific">Novilysobacter avium</name>
    <dbReference type="NCBI Taxonomy" id="2781023"/>
    <lineage>
        <taxon>Bacteria</taxon>
        <taxon>Pseudomonadati</taxon>
        <taxon>Pseudomonadota</taxon>
        <taxon>Gammaproteobacteria</taxon>
        <taxon>Lysobacterales</taxon>
        <taxon>Lysobacteraceae</taxon>
        <taxon>Novilysobacter</taxon>
    </lineage>
</organism>
<dbReference type="Proteomes" id="UP000593932">
    <property type="component" value="Chromosome"/>
</dbReference>
<dbReference type="PRINTS" id="PR00369">
    <property type="entry name" value="FLAVODOXIN"/>
</dbReference>
<dbReference type="Gene3D" id="3.40.50.360">
    <property type="match status" value="1"/>
</dbReference>
<evidence type="ECO:0000259" key="7">
    <source>
        <dbReference type="PROSITE" id="PS51384"/>
    </source>
</evidence>
<protein>
    <recommendedName>
        <fullName evidence="4">NADPH--hemoprotein reductase</fullName>
        <ecNumber evidence="4">1.6.2.4</ecNumber>
    </recommendedName>
</protein>
<dbReference type="InterPro" id="IPR001709">
    <property type="entry name" value="Flavoprot_Pyr_Nucl_cyt_Rdtase"/>
</dbReference>
<gene>
    <name evidence="8" type="ORF">INQ42_04075</name>
</gene>
<evidence type="ECO:0000256" key="3">
    <source>
        <dbReference type="ARBA" id="ARBA00022982"/>
    </source>
</evidence>
<dbReference type="PRINTS" id="PR00371">
    <property type="entry name" value="FPNCR"/>
</dbReference>
<evidence type="ECO:0000256" key="4">
    <source>
        <dbReference type="ARBA" id="ARBA00023797"/>
    </source>
</evidence>
<dbReference type="Pfam" id="PF00258">
    <property type="entry name" value="Flavodoxin_1"/>
    <property type="match status" value="1"/>
</dbReference>
<dbReference type="InterPro" id="IPR017938">
    <property type="entry name" value="Riboflavin_synthase-like_b-brl"/>
</dbReference>
<dbReference type="Pfam" id="PF00175">
    <property type="entry name" value="NAD_binding_1"/>
    <property type="match status" value="1"/>
</dbReference>
<keyword evidence="3" id="KW-0249">Electron transport</keyword>
<evidence type="ECO:0000256" key="2">
    <source>
        <dbReference type="ARBA" id="ARBA00022643"/>
    </source>
</evidence>
<dbReference type="SUPFAM" id="SSF63380">
    <property type="entry name" value="Riboflavin synthase domain-like"/>
    <property type="match status" value="1"/>
</dbReference>
<feature type="domain" description="FAD-binding FR-type" evidence="7">
    <location>
        <begin position="254"/>
        <end position="428"/>
    </location>
</feature>
<dbReference type="PANTHER" id="PTHR19384">
    <property type="entry name" value="NITRIC OXIDE SYNTHASE-RELATED"/>
    <property type="match status" value="1"/>
</dbReference>
<evidence type="ECO:0000259" key="6">
    <source>
        <dbReference type="PROSITE" id="PS50902"/>
    </source>
</evidence>
<keyword evidence="3" id="KW-0813">Transport</keyword>
<dbReference type="InterPro" id="IPR001094">
    <property type="entry name" value="Flavdoxin-like"/>
</dbReference>
<dbReference type="PANTHER" id="PTHR19384:SF17">
    <property type="entry name" value="NADPH--CYTOCHROME P450 REDUCTASE"/>
    <property type="match status" value="1"/>
</dbReference>
<keyword evidence="2" id="KW-0288">FMN</keyword>